<keyword evidence="5" id="KW-1185">Reference proteome</keyword>
<dbReference type="AlphaFoldDB" id="A0A6B9ZPZ2"/>
<dbReference type="SUPFAM" id="SSF47413">
    <property type="entry name" value="lambda repressor-like DNA-binding domains"/>
    <property type="match status" value="1"/>
</dbReference>
<keyword evidence="1" id="KW-0238">DNA-binding</keyword>
<accession>A0A6B9ZPZ2</accession>
<dbReference type="RefSeq" id="WP_162335270.1">
    <property type="nucleotide sequence ID" value="NZ_CP048113.1"/>
</dbReference>
<gene>
    <name evidence="4" type="ORF">GWR21_29420</name>
</gene>
<dbReference type="EMBL" id="CP048113">
    <property type="protein sequence ID" value="QHS63554.1"/>
    <property type="molecule type" value="Genomic_DNA"/>
</dbReference>
<dbReference type="CDD" id="cd00093">
    <property type="entry name" value="HTH_XRE"/>
    <property type="match status" value="1"/>
</dbReference>
<proteinExistence type="predicted"/>
<dbReference type="Proteomes" id="UP000476411">
    <property type="component" value="Chromosome"/>
</dbReference>
<organism evidence="4 5">
    <name type="scientific">Chitinophaga agri</name>
    <dbReference type="NCBI Taxonomy" id="2703787"/>
    <lineage>
        <taxon>Bacteria</taxon>
        <taxon>Pseudomonadati</taxon>
        <taxon>Bacteroidota</taxon>
        <taxon>Chitinophagia</taxon>
        <taxon>Chitinophagales</taxon>
        <taxon>Chitinophagaceae</taxon>
        <taxon>Chitinophaga</taxon>
    </lineage>
</organism>
<protein>
    <submittedName>
        <fullName evidence="4">Helix-turn-helix transcriptional regulator</fullName>
    </submittedName>
</protein>
<dbReference type="InterPro" id="IPR010982">
    <property type="entry name" value="Lambda_DNA-bd_dom_sf"/>
</dbReference>
<dbReference type="PANTHER" id="PTHR46558">
    <property type="entry name" value="TRACRIPTIONAL REGULATORY PROTEIN-RELATED-RELATED"/>
    <property type="match status" value="1"/>
</dbReference>
<evidence type="ECO:0000259" key="3">
    <source>
        <dbReference type="PROSITE" id="PS50943"/>
    </source>
</evidence>
<name>A0A6B9ZPZ2_9BACT</name>
<keyword evidence="2" id="KW-1133">Transmembrane helix</keyword>
<evidence type="ECO:0000256" key="2">
    <source>
        <dbReference type="SAM" id="Phobius"/>
    </source>
</evidence>
<sequence length="190" mass="21848">MKLNERISKARKDKGYTQEELADLAQVTVRTIQRVEYGESVPRSYTLKAIAKALDVPYETLTNAGSGVQDTGTPLPAEDITHFLKLVNLSCFSYLVIPWAHFLIPNFLLKKRTNIDGEALTLGRKIVRQQVYWVVILQLLMLLTLAYNLLSVKISGNKHYTIHYLCPFFFMYFLNAGLILYNSMRIQRRT</sequence>
<keyword evidence="2" id="KW-0812">Transmembrane</keyword>
<dbReference type="InterPro" id="IPR001387">
    <property type="entry name" value="Cro/C1-type_HTH"/>
</dbReference>
<evidence type="ECO:0000313" key="4">
    <source>
        <dbReference type="EMBL" id="QHS63554.1"/>
    </source>
</evidence>
<dbReference type="PROSITE" id="PS50943">
    <property type="entry name" value="HTH_CROC1"/>
    <property type="match status" value="1"/>
</dbReference>
<dbReference type="PANTHER" id="PTHR46558:SF4">
    <property type="entry name" value="DNA-BIDING PHAGE PROTEIN"/>
    <property type="match status" value="1"/>
</dbReference>
<dbReference type="Pfam" id="PF01381">
    <property type="entry name" value="HTH_3"/>
    <property type="match status" value="1"/>
</dbReference>
<dbReference type="GO" id="GO:0003677">
    <property type="term" value="F:DNA binding"/>
    <property type="evidence" value="ECO:0007669"/>
    <property type="project" value="UniProtKB-KW"/>
</dbReference>
<feature type="domain" description="HTH cro/C1-type" evidence="3">
    <location>
        <begin position="7"/>
        <end position="61"/>
    </location>
</feature>
<dbReference type="SMART" id="SM00530">
    <property type="entry name" value="HTH_XRE"/>
    <property type="match status" value="1"/>
</dbReference>
<reference evidence="4 5" key="1">
    <citation type="submission" date="2020-01" db="EMBL/GenBank/DDBJ databases">
        <title>Complete genome sequence of Chitinophaga sp. H33E-04 isolated from quinoa roots.</title>
        <authorList>
            <person name="Weon H.-Y."/>
            <person name="Lee S.A."/>
        </authorList>
    </citation>
    <scope>NUCLEOTIDE SEQUENCE [LARGE SCALE GENOMIC DNA]</scope>
    <source>
        <strain evidence="4 5">H33E-04</strain>
    </source>
</reference>
<evidence type="ECO:0000313" key="5">
    <source>
        <dbReference type="Proteomes" id="UP000476411"/>
    </source>
</evidence>
<keyword evidence="2" id="KW-0472">Membrane</keyword>
<dbReference type="KEGG" id="chih:GWR21_29420"/>
<feature type="transmembrane region" description="Helical" evidence="2">
    <location>
        <begin position="130"/>
        <end position="150"/>
    </location>
</feature>
<feature type="transmembrane region" description="Helical" evidence="2">
    <location>
        <begin position="162"/>
        <end position="181"/>
    </location>
</feature>
<dbReference type="Gene3D" id="1.10.260.40">
    <property type="entry name" value="lambda repressor-like DNA-binding domains"/>
    <property type="match status" value="1"/>
</dbReference>
<evidence type="ECO:0000256" key="1">
    <source>
        <dbReference type="ARBA" id="ARBA00023125"/>
    </source>
</evidence>